<accession>A0ABD1HLT2</accession>
<reference evidence="2 3" key="1">
    <citation type="submission" date="2024-06" db="EMBL/GenBank/DDBJ databases">
        <title>A chromosome level genome sequence of Diviner's sage (Salvia divinorum).</title>
        <authorList>
            <person name="Ford S.A."/>
            <person name="Ro D.-K."/>
            <person name="Ness R.W."/>
            <person name="Phillips M.A."/>
        </authorList>
    </citation>
    <scope>NUCLEOTIDE SEQUENCE [LARGE SCALE GENOMIC DNA]</scope>
    <source>
        <strain evidence="2">SAF-2024a</strain>
        <tissue evidence="2">Leaf</tissue>
    </source>
</reference>
<keyword evidence="3" id="KW-1185">Reference proteome</keyword>
<comment type="caution">
    <text evidence="2">The sequence shown here is derived from an EMBL/GenBank/DDBJ whole genome shotgun (WGS) entry which is preliminary data.</text>
</comment>
<feature type="region of interest" description="Disordered" evidence="1">
    <location>
        <begin position="69"/>
        <end position="90"/>
    </location>
</feature>
<gene>
    <name evidence="2" type="ORF">AAHA92_07997</name>
</gene>
<protein>
    <submittedName>
        <fullName evidence="2">Uncharacterized protein</fullName>
    </submittedName>
</protein>
<name>A0ABD1HLT2_SALDI</name>
<organism evidence="2 3">
    <name type="scientific">Salvia divinorum</name>
    <name type="common">Maria pastora</name>
    <name type="synonym">Diviner's sage</name>
    <dbReference type="NCBI Taxonomy" id="28513"/>
    <lineage>
        <taxon>Eukaryota</taxon>
        <taxon>Viridiplantae</taxon>
        <taxon>Streptophyta</taxon>
        <taxon>Embryophyta</taxon>
        <taxon>Tracheophyta</taxon>
        <taxon>Spermatophyta</taxon>
        <taxon>Magnoliopsida</taxon>
        <taxon>eudicotyledons</taxon>
        <taxon>Gunneridae</taxon>
        <taxon>Pentapetalae</taxon>
        <taxon>asterids</taxon>
        <taxon>lamiids</taxon>
        <taxon>Lamiales</taxon>
        <taxon>Lamiaceae</taxon>
        <taxon>Nepetoideae</taxon>
        <taxon>Mentheae</taxon>
        <taxon>Salviinae</taxon>
        <taxon>Salvia</taxon>
        <taxon>Salvia subgen. Calosphace</taxon>
    </lineage>
</organism>
<dbReference type="AlphaFoldDB" id="A0ABD1HLT2"/>
<sequence length="90" mass="10145">MASFLYYEADAAVAYVTIIQFVGEIQHVTSLSNIYQMVLGPRSDREKMMPLHPTSECAMTCVAVIQNRQSQPDDQATSRKTTLSAFQRKK</sequence>
<dbReference type="Proteomes" id="UP001567538">
    <property type="component" value="Unassembled WGS sequence"/>
</dbReference>
<evidence type="ECO:0000313" key="2">
    <source>
        <dbReference type="EMBL" id="KAL1557415.1"/>
    </source>
</evidence>
<evidence type="ECO:0000313" key="3">
    <source>
        <dbReference type="Proteomes" id="UP001567538"/>
    </source>
</evidence>
<proteinExistence type="predicted"/>
<dbReference type="EMBL" id="JBEAFC010000004">
    <property type="protein sequence ID" value="KAL1557415.1"/>
    <property type="molecule type" value="Genomic_DNA"/>
</dbReference>
<evidence type="ECO:0000256" key="1">
    <source>
        <dbReference type="SAM" id="MobiDB-lite"/>
    </source>
</evidence>